<feature type="region of interest" description="Disordered" evidence="6">
    <location>
        <begin position="49"/>
        <end position="116"/>
    </location>
</feature>
<dbReference type="SUPFAM" id="SSF57701">
    <property type="entry name" value="Zn2/Cys6 DNA-binding domain"/>
    <property type="match status" value="1"/>
</dbReference>
<dbReference type="InterPro" id="IPR001138">
    <property type="entry name" value="Zn2Cys6_DnaBD"/>
</dbReference>
<dbReference type="Proteomes" id="UP000019377">
    <property type="component" value="Unassembled WGS sequence"/>
</dbReference>
<gene>
    <name evidence="9" type="ORF">PSEUBRA_SCAF2g02918</name>
</gene>
<dbReference type="HOGENOM" id="CLU_374348_0_0_1"/>
<feature type="domain" description="Zn(2)-C6 fungal-type" evidence="7">
    <location>
        <begin position="10"/>
        <end position="46"/>
    </location>
</feature>
<evidence type="ECO:0000259" key="8">
    <source>
        <dbReference type="PROSITE" id="PS51751"/>
    </source>
</evidence>
<comment type="subcellular location">
    <subcellularLocation>
        <location evidence="1">Membrane</location>
        <topology evidence="1">Multi-pass membrane protein</topology>
    </subcellularLocation>
</comment>
<keyword evidence="3 5" id="KW-1133">Transmembrane helix</keyword>
<dbReference type="CDD" id="cd00067">
    <property type="entry name" value="GAL4"/>
    <property type="match status" value="1"/>
</dbReference>
<dbReference type="PANTHER" id="PTHR31204">
    <property type="entry name" value="SIGMA INTRACELLULAR RECEPTOR 2"/>
    <property type="match status" value="1"/>
</dbReference>
<dbReference type="GO" id="GO:0000981">
    <property type="term" value="F:DNA-binding transcription factor activity, RNA polymerase II-specific"/>
    <property type="evidence" value="ECO:0007669"/>
    <property type="project" value="InterPro"/>
</dbReference>
<dbReference type="Pfam" id="PF00172">
    <property type="entry name" value="Zn_clus"/>
    <property type="match status" value="1"/>
</dbReference>
<dbReference type="Gene3D" id="4.10.240.10">
    <property type="entry name" value="Zn(2)-C6 fungal-type DNA-binding domain"/>
    <property type="match status" value="1"/>
</dbReference>
<dbReference type="PROSITE" id="PS51751">
    <property type="entry name" value="EXPERA"/>
    <property type="match status" value="1"/>
</dbReference>
<dbReference type="GO" id="GO:0008270">
    <property type="term" value="F:zinc ion binding"/>
    <property type="evidence" value="ECO:0007669"/>
    <property type="project" value="InterPro"/>
</dbReference>
<keyword evidence="2 5" id="KW-0812">Transmembrane</keyword>
<evidence type="ECO:0000256" key="4">
    <source>
        <dbReference type="ARBA" id="ARBA00023136"/>
    </source>
</evidence>
<dbReference type="EMBL" id="KI545862">
    <property type="protein sequence ID" value="EST07822.1"/>
    <property type="molecule type" value="Genomic_DNA"/>
</dbReference>
<proteinExistence type="predicted"/>
<keyword evidence="10" id="KW-1185">Reference proteome</keyword>
<keyword evidence="4 5" id="KW-0472">Membrane</keyword>
<dbReference type="AlphaFoldDB" id="V5GPC4"/>
<sequence length="916" mass="101034">MGKRGTPRASCDPCRRKKVKCDKDQRNAEGISLCSFCYTRGYDCIITDDTRPNADKSDNDDGPNNQPASTPASAAKKKRKQSDAGESASKDVLSNPIRDDSFVPDPFVTPGPSTEPDMLNVRGLTRSILDDSVKSHFRTTYWCNPVMDPRHFYPRYQRYISKLDNAASSSTSHDIFPPADIIILAVACAGVVQLGYLSHRFDLQARIFRRLERLVSQACTKDITVALDVLEAILLTFDVPARTKSIDEATNSSLDAGYVHPMSHTKMIRLLNHHGFNRSKEDPVVMAIRLKHRTAERGSLSEINDERMPLVLAVAASNDVIRSFDLFERHQLLQEDIDPEAMMADLGGLVGNQWAWQLSVLASILRTNNLPICAARSRRLGIAPSAILEVLEQLERFERQMPELLRWNTSAAESHGSSLRALIPHDNTSEDIISILVRKAFLYCLLWSQYQCIHAMVRAHGLQRPAQSSRPEGTLYLRARQRVDSLLLTAFDRMSEICPQLAAITVPPTFASVNLLDYSSIAFRSSIKRGAYYTLEMAKLTRKAGLHELTADLLSKAGRMIYAFSTYQCHPDTQAEASKLRKLLSSLYSEYDMIPGLGPTNDTKLRHERARFSSVFEPAAAFQDSAATAAFVAEMAETPWNGGNDPAATIGTAASWATTPGTDDLNAMNDFLAGLPFVNTAASVPPSASPAQGQYAQKTPASTGTATTPFDLNAFLDTQIDSSTVPGRQAGSALARRQPLTSRPLDILYLSYFVIHLAASVAIDAQLAYPPYSQRLFPEPLRKVLADYLTSSKDPFLLAAARGSADHVWFRVLLISEAVFQIPCFVVAIWGLIHDEKRTYPLMVCYGTLAASSTLQCICSILFGSDGRNLTSAQITALLQNYVPFCLIPTLLTVDMMLRIMGLLSEKEATKGGKDE</sequence>
<dbReference type="OMA" id="SHTKMIR"/>
<feature type="domain" description="EXPERA" evidence="8">
    <location>
        <begin position="745"/>
        <end position="893"/>
    </location>
</feature>
<evidence type="ECO:0008006" key="11">
    <source>
        <dbReference type="Google" id="ProtNLM"/>
    </source>
</evidence>
<dbReference type="GO" id="GO:0005783">
    <property type="term" value="C:endoplasmic reticulum"/>
    <property type="evidence" value="ECO:0007669"/>
    <property type="project" value="TreeGrafter"/>
</dbReference>
<dbReference type="InterPro" id="IPR036864">
    <property type="entry name" value="Zn2-C6_fun-type_DNA-bd_sf"/>
</dbReference>
<name>V5GPC4_KALBG</name>
<evidence type="ECO:0000256" key="6">
    <source>
        <dbReference type="SAM" id="MobiDB-lite"/>
    </source>
</evidence>
<dbReference type="PROSITE" id="PS00463">
    <property type="entry name" value="ZN2_CY6_FUNGAL_1"/>
    <property type="match status" value="1"/>
</dbReference>
<protein>
    <recommendedName>
        <fullName evidence="11">Zn(2)-C6 fungal-type domain-containing protein</fullName>
    </recommendedName>
</protein>
<evidence type="ECO:0000256" key="1">
    <source>
        <dbReference type="ARBA" id="ARBA00004141"/>
    </source>
</evidence>
<accession>V5GPC4</accession>
<feature type="compositionally biased region" description="Basic and acidic residues" evidence="6">
    <location>
        <begin position="49"/>
        <end position="59"/>
    </location>
</feature>
<evidence type="ECO:0000256" key="5">
    <source>
        <dbReference type="PROSITE-ProRule" id="PRU01087"/>
    </source>
</evidence>
<evidence type="ECO:0000313" key="9">
    <source>
        <dbReference type="EMBL" id="EST07822.1"/>
    </source>
</evidence>
<dbReference type="SMART" id="SM00066">
    <property type="entry name" value="GAL4"/>
    <property type="match status" value="1"/>
</dbReference>
<dbReference type="Pfam" id="PF05241">
    <property type="entry name" value="EBP"/>
    <property type="match status" value="1"/>
</dbReference>
<dbReference type="InterPro" id="IPR033118">
    <property type="entry name" value="EXPERA"/>
</dbReference>
<dbReference type="GO" id="GO:0016020">
    <property type="term" value="C:membrane"/>
    <property type="evidence" value="ECO:0007669"/>
    <property type="project" value="UniProtKB-SubCell"/>
</dbReference>
<reference evidence="10" key="1">
    <citation type="journal article" date="2013" name="Genome Announc.">
        <title>Draft genome sequence of Pseudozyma brasiliensis sp. nov. strain GHG001, a high producer of endo-1,4-xylanase isolated from an insect pest of sugarcane.</title>
        <authorList>
            <person name="Oliveira J.V.D.C."/>
            <person name="dos Santos R.A.C."/>
            <person name="Borges T.A."/>
            <person name="Riano-Pachon D.M."/>
            <person name="Goldman G.H."/>
        </authorList>
    </citation>
    <scope>NUCLEOTIDE SEQUENCE [LARGE SCALE GENOMIC DNA]</scope>
    <source>
        <strain evidence="10">GHG001</strain>
    </source>
</reference>
<dbReference type="PROSITE" id="PS50048">
    <property type="entry name" value="ZN2_CY6_FUNGAL_2"/>
    <property type="match status" value="1"/>
</dbReference>
<feature type="region of interest" description="Disordered" evidence="6">
    <location>
        <begin position="1"/>
        <end position="23"/>
    </location>
</feature>
<dbReference type="PANTHER" id="PTHR31204:SF1">
    <property type="entry name" value="SIGMA INTRACELLULAR RECEPTOR 2"/>
    <property type="match status" value="1"/>
</dbReference>
<evidence type="ECO:0000256" key="2">
    <source>
        <dbReference type="ARBA" id="ARBA00022692"/>
    </source>
</evidence>
<organism evidence="9 10">
    <name type="scientific">Kalmanozyma brasiliensis (strain GHG001)</name>
    <name type="common">Yeast</name>
    <name type="synonym">Pseudozyma brasiliensis</name>
    <dbReference type="NCBI Taxonomy" id="1365824"/>
    <lineage>
        <taxon>Eukaryota</taxon>
        <taxon>Fungi</taxon>
        <taxon>Dikarya</taxon>
        <taxon>Basidiomycota</taxon>
        <taxon>Ustilaginomycotina</taxon>
        <taxon>Ustilaginomycetes</taxon>
        <taxon>Ustilaginales</taxon>
        <taxon>Ustilaginaceae</taxon>
        <taxon>Kalmanozyma</taxon>
    </lineage>
</organism>
<evidence type="ECO:0000259" key="7">
    <source>
        <dbReference type="PROSITE" id="PS50048"/>
    </source>
</evidence>
<dbReference type="STRING" id="1365824.V5GPC4"/>
<evidence type="ECO:0000256" key="3">
    <source>
        <dbReference type="ARBA" id="ARBA00022989"/>
    </source>
</evidence>
<evidence type="ECO:0000313" key="10">
    <source>
        <dbReference type="Proteomes" id="UP000019377"/>
    </source>
</evidence>
<dbReference type="GeneID" id="27419987"/>
<dbReference type="eggNOG" id="ENOG502SA9Y">
    <property type="taxonomic scope" value="Eukaryota"/>
</dbReference>
<dbReference type="InterPro" id="IPR051987">
    <property type="entry name" value="Sigma-2_receptor-like"/>
</dbReference>
<dbReference type="OrthoDB" id="433124at2759"/>